<keyword evidence="2" id="KW-0012">Acyltransferase</keyword>
<evidence type="ECO:0000256" key="2">
    <source>
        <dbReference type="ARBA" id="ARBA00023315"/>
    </source>
</evidence>
<gene>
    <name evidence="4" type="ORF">LOM8899_02518</name>
</gene>
<evidence type="ECO:0000313" key="5">
    <source>
        <dbReference type="Proteomes" id="UP000201613"/>
    </source>
</evidence>
<dbReference type="CDD" id="cd04301">
    <property type="entry name" value="NAT_SF"/>
    <property type="match status" value="1"/>
</dbReference>
<name>A0A238LF79_9RHOB</name>
<dbReference type="SUPFAM" id="SSF55729">
    <property type="entry name" value="Acyl-CoA N-acyltransferases (Nat)"/>
    <property type="match status" value="1"/>
</dbReference>
<dbReference type="Pfam" id="PF00583">
    <property type="entry name" value="Acetyltransf_1"/>
    <property type="match status" value="1"/>
</dbReference>
<keyword evidence="1 4" id="KW-0808">Transferase</keyword>
<accession>A0A238LF79</accession>
<dbReference type="Gene3D" id="3.40.630.30">
    <property type="match status" value="1"/>
</dbReference>
<dbReference type="RefSeq" id="WP_245820519.1">
    <property type="nucleotide sequence ID" value="NZ_FXZK01000004.1"/>
</dbReference>
<keyword evidence="5" id="KW-1185">Reference proteome</keyword>
<organism evidence="4 5">
    <name type="scientific">Flavimaricola marinus</name>
    <dbReference type="NCBI Taxonomy" id="1819565"/>
    <lineage>
        <taxon>Bacteria</taxon>
        <taxon>Pseudomonadati</taxon>
        <taxon>Pseudomonadota</taxon>
        <taxon>Alphaproteobacteria</taxon>
        <taxon>Rhodobacterales</taxon>
        <taxon>Paracoccaceae</taxon>
        <taxon>Flavimaricola</taxon>
    </lineage>
</organism>
<dbReference type="Proteomes" id="UP000201613">
    <property type="component" value="Unassembled WGS sequence"/>
</dbReference>
<reference evidence="4 5" key="1">
    <citation type="submission" date="2017-05" db="EMBL/GenBank/DDBJ databases">
        <authorList>
            <person name="Song R."/>
            <person name="Chenine A.L."/>
            <person name="Ruprecht R.M."/>
        </authorList>
    </citation>
    <scope>NUCLEOTIDE SEQUENCE [LARGE SCALE GENOMIC DNA]</scope>
    <source>
        <strain evidence="4 5">CECT 8899</strain>
    </source>
</reference>
<protein>
    <submittedName>
        <fullName evidence="4">Acetyltransferase (GNAT) family protein</fullName>
    </submittedName>
</protein>
<dbReference type="EMBL" id="FXZK01000004">
    <property type="protein sequence ID" value="SMY08367.1"/>
    <property type="molecule type" value="Genomic_DNA"/>
</dbReference>
<evidence type="ECO:0000259" key="3">
    <source>
        <dbReference type="PROSITE" id="PS51186"/>
    </source>
</evidence>
<proteinExistence type="predicted"/>
<evidence type="ECO:0000313" key="4">
    <source>
        <dbReference type="EMBL" id="SMY08367.1"/>
    </source>
</evidence>
<feature type="domain" description="N-acetyltransferase" evidence="3">
    <location>
        <begin position="2"/>
        <end position="155"/>
    </location>
</feature>
<dbReference type="InterPro" id="IPR000182">
    <property type="entry name" value="GNAT_dom"/>
</dbReference>
<evidence type="ECO:0000256" key="1">
    <source>
        <dbReference type="ARBA" id="ARBA00022679"/>
    </source>
</evidence>
<dbReference type="AlphaFoldDB" id="A0A238LF79"/>
<dbReference type="PANTHER" id="PTHR43877">
    <property type="entry name" value="AMINOALKYLPHOSPHONATE N-ACETYLTRANSFERASE-RELATED-RELATED"/>
    <property type="match status" value="1"/>
</dbReference>
<sequence>MTALRRLCPDDPALAEVLALIRAEYAFMDGVVDPPSTMHDLTLEGLAETAGKAEIWVAGVPVMACAILTPKPPVLYLGKLAVAASERRRGWARRLVDLACDRAGALGFEAVELGTRVELTANQAAFEAMGFTEVAREAHPGFDRPTAIVYQRRIA</sequence>
<dbReference type="PROSITE" id="PS51186">
    <property type="entry name" value="GNAT"/>
    <property type="match status" value="1"/>
</dbReference>
<dbReference type="InterPro" id="IPR016181">
    <property type="entry name" value="Acyl_CoA_acyltransferase"/>
</dbReference>
<dbReference type="GO" id="GO:0016747">
    <property type="term" value="F:acyltransferase activity, transferring groups other than amino-acyl groups"/>
    <property type="evidence" value="ECO:0007669"/>
    <property type="project" value="InterPro"/>
</dbReference>
<dbReference type="InterPro" id="IPR050832">
    <property type="entry name" value="Bact_Acetyltransf"/>
</dbReference>